<protein>
    <submittedName>
        <fullName evidence="2">(pine wood nematode) hypothetical protein</fullName>
    </submittedName>
</protein>
<organism evidence="2 3">
    <name type="scientific">Bursaphelenchus xylophilus</name>
    <name type="common">Pinewood nematode worm</name>
    <name type="synonym">Aphelenchoides xylophilus</name>
    <dbReference type="NCBI Taxonomy" id="6326"/>
    <lineage>
        <taxon>Eukaryota</taxon>
        <taxon>Metazoa</taxon>
        <taxon>Ecdysozoa</taxon>
        <taxon>Nematoda</taxon>
        <taxon>Chromadorea</taxon>
        <taxon>Rhabditida</taxon>
        <taxon>Tylenchina</taxon>
        <taxon>Tylenchomorpha</taxon>
        <taxon>Aphelenchoidea</taxon>
        <taxon>Aphelenchoididae</taxon>
        <taxon>Bursaphelenchus</taxon>
    </lineage>
</organism>
<reference evidence="2" key="1">
    <citation type="submission" date="2020-09" db="EMBL/GenBank/DDBJ databases">
        <authorList>
            <person name="Kikuchi T."/>
        </authorList>
    </citation>
    <scope>NUCLEOTIDE SEQUENCE</scope>
    <source>
        <strain evidence="2">Ka4C1</strain>
    </source>
</reference>
<keyword evidence="3" id="KW-1185">Reference proteome</keyword>
<feature type="transmembrane region" description="Helical" evidence="1">
    <location>
        <begin position="70"/>
        <end position="97"/>
    </location>
</feature>
<gene>
    <name evidence="2" type="ORF">BXYJ_LOCUS3624</name>
</gene>
<feature type="transmembrane region" description="Helical" evidence="1">
    <location>
        <begin position="144"/>
        <end position="165"/>
    </location>
</feature>
<comment type="caution">
    <text evidence="2">The sequence shown here is derived from an EMBL/GenBank/DDBJ whole genome shotgun (WGS) entry which is preliminary data.</text>
</comment>
<feature type="transmembrane region" description="Helical" evidence="1">
    <location>
        <begin position="12"/>
        <end position="35"/>
    </location>
</feature>
<dbReference type="Proteomes" id="UP000582659">
    <property type="component" value="Unassembled WGS sequence"/>
</dbReference>
<dbReference type="EMBL" id="CAJFDI010000002">
    <property type="protein sequence ID" value="CAD5214627.1"/>
    <property type="molecule type" value="Genomic_DNA"/>
</dbReference>
<feature type="transmembrane region" description="Helical" evidence="1">
    <location>
        <begin position="117"/>
        <end position="137"/>
    </location>
</feature>
<dbReference type="AlphaFoldDB" id="A0A7I8WPM1"/>
<evidence type="ECO:0000313" key="3">
    <source>
        <dbReference type="Proteomes" id="UP000659654"/>
    </source>
</evidence>
<dbReference type="Proteomes" id="UP000659654">
    <property type="component" value="Unassembled WGS sequence"/>
</dbReference>
<accession>A0A7I8WPM1</accession>
<keyword evidence="1" id="KW-1133">Transmembrane helix</keyword>
<dbReference type="EMBL" id="CAJFCV020000002">
    <property type="protein sequence ID" value="CAG9095287.1"/>
    <property type="molecule type" value="Genomic_DNA"/>
</dbReference>
<feature type="transmembrane region" description="Helical" evidence="1">
    <location>
        <begin position="41"/>
        <end position="58"/>
    </location>
</feature>
<sequence>MNSMLILDHTHTLNAFLFCFTFIFAIVFVICSLFSKNKGVIWFLKTFLVLLALSAVIIEDVRCNLQKSGFFRIVLLVDYVFVSVVATLRSLLLPANIEAKKTAVKKSSQHLCTREDILLMATVILLSIFVFMLQGVAESKRMDTLPIVCVVMFFGAVHTAVTIAYTCSNRQSGQNADEFEKIVENENSKLCNLRAIVESTILLSLGALFTLARYTDLFPCPGIYENIFFAFMFGLAGINDHIVDIGNCKSSKDDAQIVQII</sequence>
<proteinExistence type="predicted"/>
<keyword evidence="1" id="KW-0812">Transmembrane</keyword>
<keyword evidence="1" id="KW-0472">Membrane</keyword>
<evidence type="ECO:0000256" key="1">
    <source>
        <dbReference type="SAM" id="Phobius"/>
    </source>
</evidence>
<name>A0A7I8WPM1_BURXY</name>
<evidence type="ECO:0000313" key="2">
    <source>
        <dbReference type="EMBL" id="CAD5214627.1"/>
    </source>
</evidence>